<dbReference type="Pfam" id="PF02283">
    <property type="entry name" value="CobU"/>
    <property type="match status" value="1"/>
</dbReference>
<keyword evidence="11 14" id="KW-0418">Kinase</keyword>
<evidence type="ECO:0000313" key="18">
    <source>
        <dbReference type="Proteomes" id="UP000076661"/>
    </source>
</evidence>
<evidence type="ECO:0000256" key="1">
    <source>
        <dbReference type="ARBA" id="ARBA00000312"/>
    </source>
</evidence>
<evidence type="ECO:0000313" key="17">
    <source>
        <dbReference type="EMBL" id="KZN58953.1"/>
    </source>
</evidence>
<dbReference type="EC" id="2.7.1.156" evidence="14"/>
<dbReference type="GO" id="GO:0005524">
    <property type="term" value="F:ATP binding"/>
    <property type="evidence" value="ECO:0007669"/>
    <property type="project" value="UniProtKB-UniRule"/>
</dbReference>
<comment type="function">
    <text evidence="4 14">Catalyzes ATP-dependent phosphorylation of adenosylcobinamide and addition of GMP to adenosylcobinamide phosphate.</text>
</comment>
<dbReference type="UniPathway" id="UPA00148">
    <property type="reaction ID" value="UER00236"/>
</dbReference>
<dbReference type="GO" id="GO:0008820">
    <property type="term" value="F:cobinamide phosphate guanylyltransferase activity"/>
    <property type="evidence" value="ECO:0007669"/>
    <property type="project" value="UniProtKB-UniRule"/>
</dbReference>
<evidence type="ECO:0000256" key="9">
    <source>
        <dbReference type="ARBA" id="ARBA00022679"/>
    </source>
</evidence>
<comment type="catalytic activity">
    <reaction evidence="2 14">
        <text>adenosylcob(III)inamide phosphate + GTP + H(+) = adenosylcob(III)inamide-GDP + diphosphate</text>
        <dbReference type="Rhea" id="RHEA:22712"/>
        <dbReference type="ChEBI" id="CHEBI:15378"/>
        <dbReference type="ChEBI" id="CHEBI:33019"/>
        <dbReference type="ChEBI" id="CHEBI:37565"/>
        <dbReference type="ChEBI" id="CHEBI:58502"/>
        <dbReference type="ChEBI" id="CHEBI:60487"/>
        <dbReference type="EC" id="2.7.7.62"/>
    </reaction>
</comment>
<dbReference type="PATRIC" id="fig|1365257.3.peg.5210"/>
<evidence type="ECO:0000256" key="11">
    <source>
        <dbReference type="ARBA" id="ARBA00022777"/>
    </source>
</evidence>
<dbReference type="GO" id="GO:0005525">
    <property type="term" value="F:GTP binding"/>
    <property type="evidence" value="ECO:0007669"/>
    <property type="project" value="UniProtKB-UniRule"/>
</dbReference>
<comment type="catalytic activity">
    <reaction evidence="1 14">
        <text>adenosylcob(III)inamide + ATP = adenosylcob(III)inamide phosphate + ADP + H(+)</text>
        <dbReference type="Rhea" id="RHEA:15769"/>
        <dbReference type="ChEBI" id="CHEBI:2480"/>
        <dbReference type="ChEBI" id="CHEBI:15378"/>
        <dbReference type="ChEBI" id="CHEBI:30616"/>
        <dbReference type="ChEBI" id="CHEBI:58502"/>
        <dbReference type="ChEBI" id="CHEBI:456216"/>
        <dbReference type="EC" id="2.7.1.156"/>
    </reaction>
</comment>
<keyword evidence="8 14" id="KW-0169">Cobalamin biosynthesis</keyword>
<name>A0A167I677_9GAMM</name>
<keyword evidence="12 14" id="KW-0067">ATP-binding</keyword>
<evidence type="ECO:0000256" key="5">
    <source>
        <dbReference type="ARBA" id="ARBA00004692"/>
    </source>
</evidence>
<evidence type="ECO:0000256" key="6">
    <source>
        <dbReference type="ARBA" id="ARBA00005159"/>
    </source>
</evidence>
<dbReference type="GO" id="GO:0043752">
    <property type="term" value="F:adenosylcobinamide kinase activity"/>
    <property type="evidence" value="ECO:0007669"/>
    <property type="project" value="UniProtKB-EC"/>
</dbReference>
<evidence type="ECO:0000256" key="13">
    <source>
        <dbReference type="ARBA" id="ARBA00023134"/>
    </source>
</evidence>
<evidence type="ECO:0000256" key="15">
    <source>
        <dbReference type="PIRSR" id="PIRSR006135-1"/>
    </source>
</evidence>
<dbReference type="PANTHER" id="PTHR34848">
    <property type="match status" value="1"/>
</dbReference>
<dbReference type="EC" id="2.7.7.62" evidence="14"/>
<organism evidence="17 18">
    <name type="scientific">Pseudoalteromonas luteoviolacea S4060-1</name>
    <dbReference type="NCBI Taxonomy" id="1365257"/>
    <lineage>
        <taxon>Bacteria</taxon>
        <taxon>Pseudomonadati</taxon>
        <taxon>Pseudomonadota</taxon>
        <taxon>Gammaproteobacteria</taxon>
        <taxon>Alteromonadales</taxon>
        <taxon>Pseudoalteromonadaceae</taxon>
        <taxon>Pseudoalteromonas</taxon>
    </lineage>
</organism>
<comment type="caution">
    <text evidence="17">The sequence shown here is derived from an EMBL/GenBank/DDBJ whole genome shotgun (WGS) entry which is preliminary data.</text>
</comment>
<proteinExistence type="inferred from homology"/>
<dbReference type="AlphaFoldDB" id="A0A167I677"/>
<evidence type="ECO:0000256" key="4">
    <source>
        <dbReference type="ARBA" id="ARBA00003889"/>
    </source>
</evidence>
<dbReference type="InterPro" id="IPR003203">
    <property type="entry name" value="CobU/CobP"/>
</dbReference>
<dbReference type="GO" id="GO:0009236">
    <property type="term" value="P:cobalamin biosynthetic process"/>
    <property type="evidence" value="ECO:0007669"/>
    <property type="project" value="UniProtKB-UniRule"/>
</dbReference>
<evidence type="ECO:0000256" key="16">
    <source>
        <dbReference type="PIRSR" id="PIRSR006135-2"/>
    </source>
</evidence>
<dbReference type="PIRSF" id="PIRSF006135">
    <property type="entry name" value="CobU"/>
    <property type="match status" value="1"/>
</dbReference>
<evidence type="ECO:0000256" key="8">
    <source>
        <dbReference type="ARBA" id="ARBA00022573"/>
    </source>
</evidence>
<evidence type="ECO:0000256" key="3">
    <source>
        <dbReference type="ARBA" id="ARBA00001522"/>
    </source>
</evidence>
<evidence type="ECO:0000256" key="2">
    <source>
        <dbReference type="ARBA" id="ARBA00000711"/>
    </source>
</evidence>
<dbReference type="PANTHER" id="PTHR34848:SF1">
    <property type="entry name" value="BIFUNCTIONAL ADENOSYLCOBALAMIN BIOSYNTHESIS PROTEIN COBU"/>
    <property type="match status" value="1"/>
</dbReference>
<feature type="binding site" evidence="16">
    <location>
        <position position="89"/>
    </location>
    <ligand>
        <name>GTP</name>
        <dbReference type="ChEBI" id="CHEBI:37565"/>
    </ligand>
</feature>
<comment type="pathway">
    <text evidence="5 14">Cofactor biosynthesis; adenosylcobalamin biosynthesis; adenosylcobalamin from cob(II)yrinate a,c-diamide: step 6/7.</text>
</comment>
<feature type="binding site" evidence="16">
    <location>
        <begin position="10"/>
        <end position="17"/>
    </location>
    <ligand>
        <name>GTP</name>
        <dbReference type="ChEBI" id="CHEBI:37565"/>
    </ligand>
</feature>
<accession>A0A167I677</accession>
<comment type="pathway">
    <text evidence="6 14">Cofactor biosynthesis; adenosylcobalamin biosynthesis; adenosylcobalamin from cob(II)yrinate a,c-diamide: step 5/7.</text>
</comment>
<keyword evidence="13 14" id="KW-0342">GTP-binding</keyword>
<gene>
    <name evidence="17" type="ORF">N478_08980</name>
</gene>
<dbReference type="InterPro" id="IPR027417">
    <property type="entry name" value="P-loop_NTPase"/>
</dbReference>
<reference evidence="17 18" key="1">
    <citation type="submission" date="2013-07" db="EMBL/GenBank/DDBJ databases">
        <title>Comparative Genomic and Metabolomic Analysis of Twelve Strains of Pseudoalteromonas luteoviolacea.</title>
        <authorList>
            <person name="Vynne N.G."/>
            <person name="Mansson M."/>
            <person name="Gram L."/>
        </authorList>
    </citation>
    <scope>NUCLEOTIDE SEQUENCE [LARGE SCALE GENOMIC DNA]</scope>
    <source>
        <strain evidence="17 18">S4060-1</strain>
    </source>
</reference>
<keyword evidence="9 14" id="KW-0808">Transferase</keyword>
<dbReference type="NCBIfam" id="NF004469">
    <property type="entry name" value="PRK05800.1"/>
    <property type="match status" value="1"/>
</dbReference>
<sequence>MTGRVELIIGGARSGKSALAERRAEQWLSASSVKELIYIATAQSKDEEMAARIAHHQATRTELWQVHEVPWEIAELISQLAPEQCALVDCLTLWLTYGLCEVSEKEFYSNKRKLLDALKTTQGRVILVSNEVGHGIVPLGVLSRRFVDESGWLNQDIATVAKRVDFVMAGLPLNLKSERK</sequence>
<feature type="binding site" evidence="16">
    <location>
        <position position="68"/>
    </location>
    <ligand>
        <name>GTP</name>
        <dbReference type="ChEBI" id="CHEBI:37565"/>
    </ligand>
</feature>
<evidence type="ECO:0000256" key="10">
    <source>
        <dbReference type="ARBA" id="ARBA00022741"/>
    </source>
</evidence>
<evidence type="ECO:0000256" key="7">
    <source>
        <dbReference type="ARBA" id="ARBA00007490"/>
    </source>
</evidence>
<comment type="catalytic activity">
    <reaction evidence="3">
        <text>adenosylcob(III)inamide + GTP = adenosylcob(III)inamide phosphate + GDP + H(+)</text>
        <dbReference type="Rhea" id="RHEA:15765"/>
        <dbReference type="ChEBI" id="CHEBI:2480"/>
        <dbReference type="ChEBI" id="CHEBI:15378"/>
        <dbReference type="ChEBI" id="CHEBI:37565"/>
        <dbReference type="ChEBI" id="CHEBI:58189"/>
        <dbReference type="ChEBI" id="CHEBI:58502"/>
        <dbReference type="EC" id="2.7.1.156"/>
    </reaction>
</comment>
<dbReference type="RefSeq" id="WP_063383204.1">
    <property type="nucleotide sequence ID" value="NZ_AUXX01000074.1"/>
</dbReference>
<comment type="similarity">
    <text evidence="7 14">Belongs to the CobU/CobP family.</text>
</comment>
<dbReference type="CDD" id="cd00544">
    <property type="entry name" value="CobU"/>
    <property type="match status" value="1"/>
</dbReference>
<dbReference type="EMBL" id="AUXX01000074">
    <property type="protein sequence ID" value="KZN58953.1"/>
    <property type="molecule type" value="Genomic_DNA"/>
</dbReference>
<feature type="binding site" evidence="16">
    <location>
        <begin position="40"/>
        <end position="42"/>
    </location>
    <ligand>
        <name>GTP</name>
        <dbReference type="ChEBI" id="CHEBI:37565"/>
    </ligand>
</feature>
<dbReference type="SUPFAM" id="SSF52540">
    <property type="entry name" value="P-loop containing nucleoside triphosphate hydrolases"/>
    <property type="match status" value="1"/>
</dbReference>
<feature type="active site" description="GMP-histidine intermediate" evidence="15">
    <location>
        <position position="56"/>
    </location>
</feature>
<evidence type="ECO:0000256" key="14">
    <source>
        <dbReference type="PIRNR" id="PIRNR006135"/>
    </source>
</evidence>
<protein>
    <recommendedName>
        <fullName evidence="14">Bifunctional adenosylcobalamin biosynthesis protein</fullName>
        <ecNumber evidence="14">2.7.1.156</ecNumber>
        <ecNumber evidence="14">2.7.7.62</ecNumber>
    </recommendedName>
</protein>
<evidence type="ECO:0000256" key="12">
    <source>
        <dbReference type="ARBA" id="ARBA00022840"/>
    </source>
</evidence>
<dbReference type="Proteomes" id="UP000076661">
    <property type="component" value="Unassembled WGS sequence"/>
</dbReference>
<keyword evidence="10 14" id="KW-0547">Nucleotide-binding</keyword>
<dbReference type="Gene3D" id="3.40.50.300">
    <property type="entry name" value="P-loop containing nucleotide triphosphate hydrolases"/>
    <property type="match status" value="1"/>
</dbReference>